<dbReference type="Proteomes" id="UP000654075">
    <property type="component" value="Unassembled WGS sequence"/>
</dbReference>
<organism evidence="1 2">
    <name type="scientific">Polarella glacialis</name>
    <name type="common">Dinoflagellate</name>
    <dbReference type="NCBI Taxonomy" id="89957"/>
    <lineage>
        <taxon>Eukaryota</taxon>
        <taxon>Sar</taxon>
        <taxon>Alveolata</taxon>
        <taxon>Dinophyceae</taxon>
        <taxon>Suessiales</taxon>
        <taxon>Suessiaceae</taxon>
        <taxon>Polarella</taxon>
    </lineage>
</organism>
<dbReference type="EMBL" id="CAJNNV010025054">
    <property type="protein sequence ID" value="CAE8611865.1"/>
    <property type="molecule type" value="Genomic_DNA"/>
</dbReference>
<dbReference type="AlphaFoldDB" id="A0A813FIT8"/>
<evidence type="ECO:0000313" key="1">
    <source>
        <dbReference type="EMBL" id="CAE8611865.1"/>
    </source>
</evidence>
<sequence>MTNISRSRIRAWLGECPLKEDNCGRHIAFRLLAATVAADQQPPEVPSLQSQHFLAKWGDHYAAWKECRSNSGGCPGLWICPFRVQVDWFIKLVYLRLLGGRCLILGFSR</sequence>
<comment type="caution">
    <text evidence="1">The sequence shown here is derived from an EMBL/GenBank/DDBJ whole genome shotgun (WGS) entry which is preliminary data.</text>
</comment>
<protein>
    <submittedName>
        <fullName evidence="1">Uncharacterized protein</fullName>
    </submittedName>
</protein>
<accession>A0A813FIT8</accession>
<gene>
    <name evidence="1" type="ORF">PGLA1383_LOCUS29666</name>
</gene>
<reference evidence="1" key="1">
    <citation type="submission" date="2021-02" db="EMBL/GenBank/DDBJ databases">
        <authorList>
            <person name="Dougan E. K."/>
            <person name="Rhodes N."/>
            <person name="Thang M."/>
            <person name="Chan C."/>
        </authorList>
    </citation>
    <scope>NUCLEOTIDE SEQUENCE</scope>
</reference>
<name>A0A813FIT8_POLGL</name>
<evidence type="ECO:0000313" key="2">
    <source>
        <dbReference type="Proteomes" id="UP000654075"/>
    </source>
</evidence>
<proteinExistence type="predicted"/>
<keyword evidence="2" id="KW-1185">Reference proteome</keyword>